<proteinExistence type="predicted"/>
<dbReference type="Proteomes" id="UP000649617">
    <property type="component" value="Unassembled WGS sequence"/>
</dbReference>
<feature type="non-terminal residue" evidence="1">
    <location>
        <position position="99"/>
    </location>
</feature>
<evidence type="ECO:0000313" key="1">
    <source>
        <dbReference type="EMBL" id="CAE7323574.1"/>
    </source>
</evidence>
<reference evidence="1" key="1">
    <citation type="submission" date="2021-02" db="EMBL/GenBank/DDBJ databases">
        <authorList>
            <person name="Dougan E. K."/>
            <person name="Rhodes N."/>
            <person name="Thang M."/>
            <person name="Chan C."/>
        </authorList>
    </citation>
    <scope>NUCLEOTIDE SEQUENCE</scope>
</reference>
<keyword evidence="2" id="KW-1185">Reference proteome</keyword>
<sequence length="99" mass="11577">MLLKGLRLGAHVAIRYREKRGFGVLEERLDYEGTIADKRVGWDNRESYVELKECIRLNRDGEIIEIVGRKQLYDAFIEEVEVVEKAERRISAELQAARK</sequence>
<name>A0A812NMB6_SYMPI</name>
<accession>A0A812NMB6</accession>
<dbReference type="EMBL" id="CAJNIZ010011703">
    <property type="protein sequence ID" value="CAE7323574.1"/>
    <property type="molecule type" value="Genomic_DNA"/>
</dbReference>
<dbReference type="AlphaFoldDB" id="A0A812NMB6"/>
<evidence type="ECO:0000313" key="2">
    <source>
        <dbReference type="Proteomes" id="UP000649617"/>
    </source>
</evidence>
<protein>
    <submittedName>
        <fullName evidence="1">Uncharacterized protein</fullName>
    </submittedName>
</protein>
<organism evidence="1 2">
    <name type="scientific">Symbiodinium pilosum</name>
    <name type="common">Dinoflagellate</name>
    <dbReference type="NCBI Taxonomy" id="2952"/>
    <lineage>
        <taxon>Eukaryota</taxon>
        <taxon>Sar</taxon>
        <taxon>Alveolata</taxon>
        <taxon>Dinophyceae</taxon>
        <taxon>Suessiales</taxon>
        <taxon>Symbiodiniaceae</taxon>
        <taxon>Symbiodinium</taxon>
    </lineage>
</organism>
<dbReference type="OrthoDB" id="436780at2759"/>
<comment type="caution">
    <text evidence="1">The sequence shown here is derived from an EMBL/GenBank/DDBJ whole genome shotgun (WGS) entry which is preliminary data.</text>
</comment>
<gene>
    <name evidence="1" type="ORF">SPIL2461_LOCUS7481</name>
</gene>